<dbReference type="InterPro" id="IPR036444">
    <property type="entry name" value="PLipase_A2_dom_sf"/>
</dbReference>
<evidence type="ECO:0000313" key="4">
    <source>
        <dbReference type="EMBL" id="CAG5081628.1"/>
    </source>
</evidence>
<evidence type="ECO:0000259" key="3">
    <source>
        <dbReference type="SMART" id="SM00085"/>
    </source>
</evidence>
<keyword evidence="2" id="KW-0732">Signal</keyword>
<dbReference type="InterPro" id="IPR016090">
    <property type="entry name" value="PLA2-like_dom"/>
</dbReference>
<dbReference type="Proteomes" id="UP001158576">
    <property type="component" value="Chromosome PAR"/>
</dbReference>
<dbReference type="SMART" id="SM00085">
    <property type="entry name" value="PA2c"/>
    <property type="match status" value="1"/>
</dbReference>
<protein>
    <submittedName>
        <fullName evidence="4">Oidioi.mRNA.OKI2018_I69.PAR.g9927.t1.cds</fullName>
    </submittedName>
</protein>
<reference evidence="4 5" key="1">
    <citation type="submission" date="2021-04" db="EMBL/GenBank/DDBJ databases">
        <authorList>
            <person name="Bliznina A."/>
        </authorList>
    </citation>
    <scope>NUCLEOTIDE SEQUENCE [LARGE SCALE GENOMIC DNA]</scope>
</reference>
<dbReference type="Pfam" id="PF00068">
    <property type="entry name" value="Phospholip_A2_1"/>
    <property type="match status" value="1"/>
</dbReference>
<dbReference type="CDD" id="cd00618">
    <property type="entry name" value="PLA2_like"/>
    <property type="match status" value="1"/>
</dbReference>
<keyword evidence="5" id="KW-1185">Reference proteome</keyword>
<evidence type="ECO:0000256" key="2">
    <source>
        <dbReference type="SAM" id="SignalP"/>
    </source>
</evidence>
<gene>
    <name evidence="4" type="ORF">OKIOD_LOCUS1485</name>
</gene>
<dbReference type="EMBL" id="OU015568">
    <property type="protein sequence ID" value="CAG5081628.1"/>
    <property type="molecule type" value="Genomic_DNA"/>
</dbReference>
<feature type="domain" description="Phospholipase A2-like central" evidence="3">
    <location>
        <begin position="38"/>
        <end position="178"/>
    </location>
</feature>
<feature type="chain" id="PRO_5047278781" evidence="2">
    <location>
        <begin position="17"/>
        <end position="242"/>
    </location>
</feature>
<name>A0ABN7RTS8_OIKDI</name>
<comment type="similarity">
    <text evidence="1">Belongs to the phospholipase A2 family.</text>
</comment>
<evidence type="ECO:0000256" key="1">
    <source>
        <dbReference type="RuleBase" id="RU003654"/>
    </source>
</evidence>
<dbReference type="SUPFAM" id="SSF48619">
    <property type="entry name" value="Phospholipase A2, PLA2"/>
    <property type="match status" value="1"/>
</dbReference>
<feature type="signal peptide" evidence="2">
    <location>
        <begin position="1"/>
        <end position="16"/>
    </location>
</feature>
<accession>A0ABN7RTS8</accession>
<proteinExistence type="inferred from homology"/>
<evidence type="ECO:0000313" key="5">
    <source>
        <dbReference type="Proteomes" id="UP001158576"/>
    </source>
</evidence>
<sequence length="242" mass="27754">MVRLSAFAIFVSSVTAFDEYRKEVDLETSEEGFYRSRHQIQPRRMKQLAAQLVERHGFANYTKIYGYGCYCLNLGERPMSGMVQGVEPVDEIDQVCQKYTQCVKCLKHDHGDYCQPESINYEYYFDENGETVCPTDNKCRKNLCECDKFLAEALDGKFEAYKSENHVFGGFEFSTMCEKTKLPNSGQNRTQECCGEYPTRKPFLAGGSRDLVCCDNVAPMQVMTRSLCESLGPKQDKILRRN</sequence>
<organism evidence="4 5">
    <name type="scientific">Oikopleura dioica</name>
    <name type="common">Tunicate</name>
    <dbReference type="NCBI Taxonomy" id="34765"/>
    <lineage>
        <taxon>Eukaryota</taxon>
        <taxon>Metazoa</taxon>
        <taxon>Chordata</taxon>
        <taxon>Tunicata</taxon>
        <taxon>Appendicularia</taxon>
        <taxon>Copelata</taxon>
        <taxon>Oikopleuridae</taxon>
        <taxon>Oikopleura</taxon>
    </lineage>
</organism>
<dbReference type="Gene3D" id="1.20.90.10">
    <property type="entry name" value="Phospholipase A2 domain"/>
    <property type="match status" value="1"/>
</dbReference>